<comment type="caution">
    <text evidence="2">The sequence shown here is derived from an EMBL/GenBank/DDBJ whole genome shotgun (WGS) entry which is preliminary data.</text>
</comment>
<accession>A0A853FUD4</accession>
<dbReference type="RefSeq" id="WP_180152861.1">
    <property type="nucleotide sequence ID" value="NZ_JACCEM010000001.1"/>
</dbReference>
<evidence type="ECO:0000256" key="1">
    <source>
        <dbReference type="SAM" id="Phobius"/>
    </source>
</evidence>
<gene>
    <name evidence="2" type="ORF">H0A72_00580</name>
</gene>
<proteinExistence type="predicted"/>
<feature type="transmembrane region" description="Helical" evidence="1">
    <location>
        <begin position="102"/>
        <end position="123"/>
    </location>
</feature>
<reference evidence="2 3" key="1">
    <citation type="submission" date="2020-07" db="EMBL/GenBank/DDBJ databases">
        <title>Taxonomic revisions and descriptions of new bacterial species based on genomic comparisons in the high-G+C-content subgroup of the family Alcaligenaceae.</title>
        <authorList>
            <person name="Szabo A."/>
            <person name="Felfoldi T."/>
        </authorList>
    </citation>
    <scope>NUCLEOTIDE SEQUENCE [LARGE SCALE GENOMIC DNA]</scope>
    <source>
        <strain evidence="2 3">LMG 24012</strain>
    </source>
</reference>
<keyword evidence="3" id="KW-1185">Reference proteome</keyword>
<evidence type="ECO:0000313" key="2">
    <source>
        <dbReference type="EMBL" id="NYT47797.1"/>
    </source>
</evidence>
<organism evidence="2 3">
    <name type="scientific">Parapusillimonas granuli</name>
    <dbReference type="NCBI Taxonomy" id="380911"/>
    <lineage>
        <taxon>Bacteria</taxon>
        <taxon>Pseudomonadati</taxon>
        <taxon>Pseudomonadota</taxon>
        <taxon>Betaproteobacteria</taxon>
        <taxon>Burkholderiales</taxon>
        <taxon>Alcaligenaceae</taxon>
        <taxon>Parapusillimonas</taxon>
    </lineage>
</organism>
<sequence>MIGKTHRLATPSATRPSLSRLFAGFVVWALAFVVLYAGHALACLYVSPDTSGADIAGWTLIMLWLAHVLLLARMSWRSLAALAPAHADADEARANARFMWRVTFMLDVFACAATIVTGLPLAWVKVCGA</sequence>
<dbReference type="Proteomes" id="UP000559809">
    <property type="component" value="Unassembled WGS sequence"/>
</dbReference>
<keyword evidence="1" id="KW-1133">Transmembrane helix</keyword>
<evidence type="ECO:0000313" key="3">
    <source>
        <dbReference type="Proteomes" id="UP000559809"/>
    </source>
</evidence>
<keyword evidence="1" id="KW-0812">Transmembrane</keyword>
<name>A0A853FUD4_9BURK</name>
<protein>
    <submittedName>
        <fullName evidence="2">Uncharacterized protein</fullName>
    </submittedName>
</protein>
<dbReference type="EMBL" id="JACCEM010000001">
    <property type="protein sequence ID" value="NYT47797.1"/>
    <property type="molecule type" value="Genomic_DNA"/>
</dbReference>
<feature type="transmembrane region" description="Helical" evidence="1">
    <location>
        <begin position="21"/>
        <end position="47"/>
    </location>
</feature>
<keyword evidence="1" id="KW-0472">Membrane</keyword>
<feature type="transmembrane region" description="Helical" evidence="1">
    <location>
        <begin position="53"/>
        <end position="72"/>
    </location>
</feature>
<dbReference type="AlphaFoldDB" id="A0A853FUD4"/>